<dbReference type="Proteomes" id="UP000887159">
    <property type="component" value="Unassembled WGS sequence"/>
</dbReference>
<sequence>MACGKDRTSSYQISAFDQERIVAYRDCGLSLREIGQHVGRNQAAVCVMRICHHWMQEKTTGQSHPPRCAVASDDRQIVLMAVMDRIATSRRYGLGCIRFHCRTHLVCVTGTLHSQWYMCEMLKPVLPCIQRLPLAIFQQHNARPHMTSSFLEFFTHKIALRPWPSCSPDLSLIKNV</sequence>
<dbReference type="InterPro" id="IPR036397">
    <property type="entry name" value="RNaseH_sf"/>
</dbReference>
<keyword evidence="2" id="KW-1185">Reference proteome</keyword>
<protein>
    <submittedName>
        <fullName evidence="1">Transposable element Tcb1 transposase</fullName>
    </submittedName>
</protein>
<organism evidence="1 2">
    <name type="scientific">Trichonephila clavipes</name>
    <name type="common">Golden silk orbweaver</name>
    <name type="synonym">Nephila clavipes</name>
    <dbReference type="NCBI Taxonomy" id="2585209"/>
    <lineage>
        <taxon>Eukaryota</taxon>
        <taxon>Metazoa</taxon>
        <taxon>Ecdysozoa</taxon>
        <taxon>Arthropoda</taxon>
        <taxon>Chelicerata</taxon>
        <taxon>Arachnida</taxon>
        <taxon>Araneae</taxon>
        <taxon>Araneomorphae</taxon>
        <taxon>Entelegynae</taxon>
        <taxon>Araneoidea</taxon>
        <taxon>Nephilidae</taxon>
        <taxon>Trichonephila</taxon>
    </lineage>
</organism>
<dbReference type="GO" id="GO:0003676">
    <property type="term" value="F:nucleic acid binding"/>
    <property type="evidence" value="ECO:0007669"/>
    <property type="project" value="InterPro"/>
</dbReference>
<dbReference type="AlphaFoldDB" id="A0A8X6W4B6"/>
<name>A0A8X6W4B6_TRICX</name>
<dbReference type="Gene3D" id="3.30.420.10">
    <property type="entry name" value="Ribonuclease H-like superfamily/Ribonuclease H"/>
    <property type="match status" value="1"/>
</dbReference>
<accession>A0A8X6W4B6</accession>
<comment type="caution">
    <text evidence="1">The sequence shown here is derived from an EMBL/GenBank/DDBJ whole genome shotgun (WGS) entry which is preliminary data.</text>
</comment>
<evidence type="ECO:0000313" key="2">
    <source>
        <dbReference type="Proteomes" id="UP000887159"/>
    </source>
</evidence>
<evidence type="ECO:0000313" key="1">
    <source>
        <dbReference type="EMBL" id="GFY27958.1"/>
    </source>
</evidence>
<proteinExistence type="predicted"/>
<reference evidence="1" key="1">
    <citation type="submission" date="2020-08" db="EMBL/GenBank/DDBJ databases">
        <title>Multicomponent nature underlies the extraordinary mechanical properties of spider dragline silk.</title>
        <authorList>
            <person name="Kono N."/>
            <person name="Nakamura H."/>
            <person name="Mori M."/>
            <person name="Yoshida Y."/>
            <person name="Ohtoshi R."/>
            <person name="Malay A.D."/>
            <person name="Moran D.A.P."/>
            <person name="Tomita M."/>
            <person name="Numata K."/>
            <person name="Arakawa K."/>
        </authorList>
    </citation>
    <scope>NUCLEOTIDE SEQUENCE</scope>
</reference>
<gene>
    <name evidence="1" type="primary">X975_14898</name>
    <name evidence="1" type="ORF">TNCV_4563121</name>
</gene>
<dbReference type="EMBL" id="BMAU01021382">
    <property type="protein sequence ID" value="GFY27958.1"/>
    <property type="molecule type" value="Genomic_DNA"/>
</dbReference>